<dbReference type="Pfam" id="PF13456">
    <property type="entry name" value="RVT_3"/>
    <property type="match status" value="1"/>
</dbReference>
<accession>A0A2N9HN84</accession>
<dbReference type="InterPro" id="IPR002156">
    <property type="entry name" value="RNaseH_domain"/>
</dbReference>
<name>A0A2N9HN84_FAGSY</name>
<reference evidence="2" key="1">
    <citation type="submission" date="2018-02" db="EMBL/GenBank/DDBJ databases">
        <authorList>
            <person name="Cohen D.B."/>
            <person name="Kent A.D."/>
        </authorList>
    </citation>
    <scope>NUCLEOTIDE SEQUENCE</scope>
</reference>
<dbReference type="EMBL" id="OIVN01003716">
    <property type="protein sequence ID" value="SPD13124.1"/>
    <property type="molecule type" value="Genomic_DNA"/>
</dbReference>
<feature type="domain" description="RNase H type-1" evidence="1">
    <location>
        <begin position="158"/>
        <end position="226"/>
    </location>
</feature>
<evidence type="ECO:0000313" key="2">
    <source>
        <dbReference type="EMBL" id="SPD13124.1"/>
    </source>
</evidence>
<dbReference type="InterPro" id="IPR044730">
    <property type="entry name" value="RNase_H-like_dom_plant"/>
</dbReference>
<dbReference type="InterPro" id="IPR052929">
    <property type="entry name" value="RNase_H-like_EbsB-rel"/>
</dbReference>
<dbReference type="CDD" id="cd06222">
    <property type="entry name" value="RNase_H_like"/>
    <property type="match status" value="1"/>
</dbReference>
<dbReference type="GO" id="GO:0003676">
    <property type="term" value="F:nucleic acid binding"/>
    <property type="evidence" value="ECO:0007669"/>
    <property type="project" value="InterPro"/>
</dbReference>
<organism evidence="2">
    <name type="scientific">Fagus sylvatica</name>
    <name type="common">Beechnut</name>
    <dbReference type="NCBI Taxonomy" id="28930"/>
    <lineage>
        <taxon>Eukaryota</taxon>
        <taxon>Viridiplantae</taxon>
        <taxon>Streptophyta</taxon>
        <taxon>Embryophyta</taxon>
        <taxon>Tracheophyta</taxon>
        <taxon>Spermatophyta</taxon>
        <taxon>Magnoliopsida</taxon>
        <taxon>eudicotyledons</taxon>
        <taxon>Gunneridae</taxon>
        <taxon>Pentapetalae</taxon>
        <taxon>rosids</taxon>
        <taxon>fabids</taxon>
        <taxon>Fagales</taxon>
        <taxon>Fagaceae</taxon>
        <taxon>Fagus</taxon>
    </lineage>
</organism>
<dbReference type="GO" id="GO:0004523">
    <property type="term" value="F:RNA-DNA hybrid ribonuclease activity"/>
    <property type="evidence" value="ECO:0007669"/>
    <property type="project" value="InterPro"/>
</dbReference>
<dbReference type="PANTHER" id="PTHR47074">
    <property type="entry name" value="BNAC02G40300D PROTEIN"/>
    <property type="match status" value="1"/>
</dbReference>
<evidence type="ECO:0000259" key="1">
    <source>
        <dbReference type="Pfam" id="PF13456"/>
    </source>
</evidence>
<gene>
    <name evidence="2" type="ORF">FSB_LOCUS41006</name>
</gene>
<proteinExistence type="predicted"/>
<protein>
    <recommendedName>
        <fullName evidence="1">RNase H type-1 domain-containing protein</fullName>
    </recommendedName>
</protein>
<dbReference type="AlphaFoldDB" id="A0A2N9HN84"/>
<sequence length="238" mass="26058">MIIFLMASTKVSSKISDKAVMFHLPCWLMRLETIRGCVGFEASLGEGLKPSSHGTHGSCHTSMDLPYPTKKQTPLVINSLALSMDFQIREALLIGPLLSHPLLTLYLLLRALIQRLFSSCHHPTTCNMKEKVGTQDDVVWVKPLVGTTKLNTNVAMVGNEAVLAVVARDCNGLIIMAWTQRVDIGEPEVVEATSLLWALKLAISNQFLNCIIEGDAKTCIDACNGNPDECPWKLSAVL</sequence>
<dbReference type="PANTHER" id="PTHR47074:SF48">
    <property type="entry name" value="POLYNUCLEOTIDYL TRANSFERASE, RIBONUCLEASE H-LIKE SUPERFAMILY PROTEIN"/>
    <property type="match status" value="1"/>
</dbReference>